<evidence type="ECO:0008006" key="4">
    <source>
        <dbReference type="Google" id="ProtNLM"/>
    </source>
</evidence>
<evidence type="ECO:0000313" key="2">
    <source>
        <dbReference type="EMBL" id="GAA3546450.1"/>
    </source>
</evidence>
<dbReference type="RefSeq" id="WP_218234637.1">
    <property type="nucleotide sequence ID" value="NZ_BAABBB010000019.1"/>
</dbReference>
<evidence type="ECO:0000256" key="1">
    <source>
        <dbReference type="SAM" id="MobiDB-lite"/>
    </source>
</evidence>
<organism evidence="2 3">
    <name type="scientific">Nocardioides daeguensis</name>
    <dbReference type="NCBI Taxonomy" id="908359"/>
    <lineage>
        <taxon>Bacteria</taxon>
        <taxon>Bacillati</taxon>
        <taxon>Actinomycetota</taxon>
        <taxon>Actinomycetes</taxon>
        <taxon>Propionibacteriales</taxon>
        <taxon>Nocardioidaceae</taxon>
        <taxon>Nocardioides</taxon>
    </lineage>
</organism>
<reference evidence="3" key="1">
    <citation type="journal article" date="2019" name="Int. J. Syst. Evol. Microbiol.">
        <title>The Global Catalogue of Microorganisms (GCM) 10K type strain sequencing project: providing services to taxonomists for standard genome sequencing and annotation.</title>
        <authorList>
            <consortium name="The Broad Institute Genomics Platform"/>
            <consortium name="The Broad Institute Genome Sequencing Center for Infectious Disease"/>
            <person name="Wu L."/>
            <person name="Ma J."/>
        </authorList>
    </citation>
    <scope>NUCLEOTIDE SEQUENCE [LARGE SCALE GENOMIC DNA]</scope>
    <source>
        <strain evidence="3">JCM 17460</strain>
    </source>
</reference>
<name>A0ABP6WAK2_9ACTN</name>
<feature type="compositionally biased region" description="Basic and acidic residues" evidence="1">
    <location>
        <begin position="145"/>
        <end position="157"/>
    </location>
</feature>
<sequence length="157" mass="17336">MGAMARLAHRTAMAAVLADVTDGTCSVLEHAYLARVERAHGLPRGLRQVESRDGRGRRMFRDVVYGGQRPPWRQIVELDGRLGHDSAAARDRDLERDLDAALGDTATVRLGYGQVLDRPCSTAAKVARVLQLRGWSGQPTTCPDCRSEDRKRSERLG</sequence>
<comment type="caution">
    <text evidence="2">The sequence shown here is derived from an EMBL/GenBank/DDBJ whole genome shotgun (WGS) entry which is preliminary data.</text>
</comment>
<proteinExistence type="predicted"/>
<accession>A0ABP6WAK2</accession>
<keyword evidence="3" id="KW-1185">Reference proteome</keyword>
<gene>
    <name evidence="2" type="ORF">GCM10022263_37050</name>
</gene>
<feature type="region of interest" description="Disordered" evidence="1">
    <location>
        <begin position="137"/>
        <end position="157"/>
    </location>
</feature>
<dbReference type="Proteomes" id="UP001500301">
    <property type="component" value="Unassembled WGS sequence"/>
</dbReference>
<dbReference type="EMBL" id="BAABBB010000019">
    <property type="protein sequence ID" value="GAA3546450.1"/>
    <property type="molecule type" value="Genomic_DNA"/>
</dbReference>
<protein>
    <recommendedName>
        <fullName evidence="4">DUF559 domain-containing protein</fullName>
    </recommendedName>
</protein>
<evidence type="ECO:0000313" key="3">
    <source>
        <dbReference type="Proteomes" id="UP001500301"/>
    </source>
</evidence>